<reference evidence="3" key="1">
    <citation type="journal article" date="2019" name="Int. J. Syst. Evol. Microbiol.">
        <title>The Global Catalogue of Microorganisms (GCM) 10K type strain sequencing project: providing services to taxonomists for standard genome sequencing and annotation.</title>
        <authorList>
            <consortium name="The Broad Institute Genomics Platform"/>
            <consortium name="The Broad Institute Genome Sequencing Center for Infectious Disease"/>
            <person name="Wu L."/>
            <person name="Ma J."/>
        </authorList>
    </citation>
    <scope>NUCLEOTIDE SEQUENCE [LARGE SCALE GENOMIC DNA]</scope>
    <source>
        <strain evidence="3">JCM 30346</strain>
    </source>
</reference>
<sequence>MEDVRSTYLRFPSWTQHFWTWQTGKALPGQKPIIRHTWASYLALTLLLFFAGLTASTLAVTLMFPLWYVALPVGWLLTVNGERLMVLVIAHQALHRRFSGDSRWDTFWGEVVTVLSVFHTFRDFKEEHFDNHHRREVFATKADPPVQFLIDLGFRPGLTRTALWRRAWAVFFSPLFYWNGFLGRFRSNLKGRVRRIAAFAVWVGWWLSLPFWLPNGALVLVLAFVAPVVLFAQLSALLDRLGEHEWLGPRDPAFGHRFYTVANTSARYCGTPVPPAGLPLGARLAAWSRWAALTVGYHLPSRLLVVVGDLPNHDYHHRYPSTPDWTTAAYARQRDIDTGPEGPPYREVWGMGAAIDQMFRTLASQGESRADAFSRR</sequence>
<accession>A0ABW1NV45</accession>
<keyword evidence="3" id="KW-1185">Reference proteome</keyword>
<evidence type="ECO:0000313" key="2">
    <source>
        <dbReference type="EMBL" id="MFC6086781.1"/>
    </source>
</evidence>
<evidence type="ECO:0008006" key="4">
    <source>
        <dbReference type="Google" id="ProtNLM"/>
    </source>
</evidence>
<organism evidence="2 3">
    <name type="scientific">Sphaerisporangium aureirubrum</name>
    <dbReference type="NCBI Taxonomy" id="1544736"/>
    <lineage>
        <taxon>Bacteria</taxon>
        <taxon>Bacillati</taxon>
        <taxon>Actinomycetota</taxon>
        <taxon>Actinomycetes</taxon>
        <taxon>Streptosporangiales</taxon>
        <taxon>Streptosporangiaceae</taxon>
        <taxon>Sphaerisporangium</taxon>
    </lineage>
</organism>
<evidence type="ECO:0000256" key="1">
    <source>
        <dbReference type="SAM" id="Phobius"/>
    </source>
</evidence>
<dbReference type="RefSeq" id="WP_380762298.1">
    <property type="nucleotide sequence ID" value="NZ_JBHSRF010000100.1"/>
</dbReference>
<keyword evidence="1" id="KW-0472">Membrane</keyword>
<feature type="transmembrane region" description="Helical" evidence="1">
    <location>
        <begin position="196"/>
        <end position="213"/>
    </location>
</feature>
<protein>
    <recommendedName>
        <fullName evidence="4">Fatty acid desaturase domain-containing protein</fullName>
    </recommendedName>
</protein>
<name>A0ABW1NV45_9ACTN</name>
<keyword evidence="1" id="KW-0812">Transmembrane</keyword>
<proteinExistence type="predicted"/>
<dbReference type="EMBL" id="JBHSRF010000100">
    <property type="protein sequence ID" value="MFC6086781.1"/>
    <property type="molecule type" value="Genomic_DNA"/>
</dbReference>
<feature type="transmembrane region" description="Helical" evidence="1">
    <location>
        <begin position="41"/>
        <end position="67"/>
    </location>
</feature>
<evidence type="ECO:0000313" key="3">
    <source>
        <dbReference type="Proteomes" id="UP001596137"/>
    </source>
</evidence>
<keyword evidence="1" id="KW-1133">Transmembrane helix</keyword>
<comment type="caution">
    <text evidence="2">The sequence shown here is derived from an EMBL/GenBank/DDBJ whole genome shotgun (WGS) entry which is preliminary data.</text>
</comment>
<dbReference type="Proteomes" id="UP001596137">
    <property type="component" value="Unassembled WGS sequence"/>
</dbReference>
<gene>
    <name evidence="2" type="ORF">ACFP1K_36825</name>
</gene>